<dbReference type="EMBL" id="JATAAI010000018">
    <property type="protein sequence ID" value="KAK1739262.1"/>
    <property type="molecule type" value="Genomic_DNA"/>
</dbReference>
<keyword evidence="1 9" id="KW-0547">Nucleotide-binding</keyword>
<dbReference type="SUPFAM" id="SSF52540">
    <property type="entry name" value="P-loop containing nucleoside triphosphate hydrolases"/>
    <property type="match status" value="2"/>
</dbReference>
<protein>
    <recommendedName>
        <fullName evidence="9">ATP-dependent DNA helicase</fullName>
        <ecNumber evidence="9">5.6.2.3</ecNumber>
    </recommendedName>
</protein>
<keyword evidence="7 9" id="KW-0234">DNA repair</keyword>
<feature type="domain" description="BTB" evidence="12">
    <location>
        <begin position="817"/>
        <end position="896"/>
    </location>
</feature>
<keyword evidence="3 9" id="KW-0378">Hydrolase</keyword>
<evidence type="ECO:0000313" key="15">
    <source>
        <dbReference type="Proteomes" id="UP001224775"/>
    </source>
</evidence>
<organism evidence="14 15">
    <name type="scientific">Skeletonema marinoi</name>
    <dbReference type="NCBI Taxonomy" id="267567"/>
    <lineage>
        <taxon>Eukaryota</taxon>
        <taxon>Sar</taxon>
        <taxon>Stramenopiles</taxon>
        <taxon>Ochrophyta</taxon>
        <taxon>Bacillariophyta</taxon>
        <taxon>Coscinodiscophyceae</taxon>
        <taxon>Thalassiosirophycidae</taxon>
        <taxon>Thalassiosirales</taxon>
        <taxon>Skeletonemataceae</taxon>
        <taxon>Skeletonema</taxon>
        <taxon>Skeletonema marinoi-dohrnii complex</taxon>
    </lineage>
</organism>
<dbReference type="InterPro" id="IPR011333">
    <property type="entry name" value="SKP1/BTB/POZ_sf"/>
</dbReference>
<dbReference type="PROSITE" id="PS50967">
    <property type="entry name" value="HRDC"/>
    <property type="match status" value="1"/>
</dbReference>
<evidence type="ECO:0000259" key="12">
    <source>
        <dbReference type="PROSITE" id="PS50097"/>
    </source>
</evidence>
<dbReference type="Pfam" id="PF00651">
    <property type="entry name" value="BTB"/>
    <property type="match status" value="1"/>
</dbReference>
<dbReference type="CDD" id="cd00121">
    <property type="entry name" value="MATH"/>
    <property type="match status" value="1"/>
</dbReference>
<dbReference type="SMART" id="SM00341">
    <property type="entry name" value="HRDC"/>
    <property type="match status" value="1"/>
</dbReference>
<evidence type="ECO:0000256" key="4">
    <source>
        <dbReference type="ARBA" id="ARBA00022806"/>
    </source>
</evidence>
<evidence type="ECO:0000259" key="13">
    <source>
        <dbReference type="PROSITE" id="PS50967"/>
    </source>
</evidence>
<dbReference type="CDD" id="cd14733">
    <property type="entry name" value="BACK"/>
    <property type="match status" value="1"/>
</dbReference>
<keyword evidence="9" id="KW-0233">DNA recombination</keyword>
<evidence type="ECO:0000256" key="1">
    <source>
        <dbReference type="ARBA" id="ARBA00022741"/>
    </source>
</evidence>
<evidence type="ECO:0000256" key="6">
    <source>
        <dbReference type="ARBA" id="ARBA00023125"/>
    </source>
</evidence>
<dbReference type="AlphaFoldDB" id="A0AAD8Y4E1"/>
<feature type="domain" description="HRDC" evidence="13">
    <location>
        <begin position="71"/>
        <end position="151"/>
    </location>
</feature>
<keyword evidence="10" id="KW-0175">Coiled coil</keyword>
<dbReference type="GO" id="GO:0006310">
    <property type="term" value="P:DNA recombination"/>
    <property type="evidence" value="ECO:0007669"/>
    <property type="project" value="UniProtKB-KW"/>
</dbReference>
<dbReference type="Gene3D" id="3.40.50.300">
    <property type="entry name" value="P-loop containing nucleotide triphosphate hydrolases"/>
    <property type="match status" value="2"/>
</dbReference>
<evidence type="ECO:0000256" key="10">
    <source>
        <dbReference type="SAM" id="Coils"/>
    </source>
</evidence>
<dbReference type="GO" id="GO:0003676">
    <property type="term" value="F:nucleic acid binding"/>
    <property type="evidence" value="ECO:0007669"/>
    <property type="project" value="InterPro"/>
</dbReference>
<evidence type="ECO:0000313" key="14">
    <source>
        <dbReference type="EMBL" id="KAK1739262.1"/>
    </source>
</evidence>
<keyword evidence="5 9" id="KW-0067">ATP-binding</keyword>
<dbReference type="EC" id="5.6.2.3" evidence="9"/>
<dbReference type="InterPro" id="IPR010285">
    <property type="entry name" value="DNA_helicase_pif1-like_DEAD"/>
</dbReference>
<dbReference type="InterPro" id="IPR008974">
    <property type="entry name" value="TRAF-like"/>
</dbReference>
<comment type="cofactor">
    <cofactor evidence="9">
        <name>Mg(2+)</name>
        <dbReference type="ChEBI" id="CHEBI:18420"/>
    </cofactor>
</comment>
<dbReference type="InterPro" id="IPR002083">
    <property type="entry name" value="MATH/TRAF_dom"/>
</dbReference>
<dbReference type="InterPro" id="IPR027417">
    <property type="entry name" value="P-loop_NTPase"/>
</dbReference>
<feature type="coiled-coil region" evidence="10">
    <location>
        <begin position="60"/>
        <end position="87"/>
    </location>
</feature>
<feature type="region of interest" description="Disordered" evidence="11">
    <location>
        <begin position="151"/>
        <end position="170"/>
    </location>
</feature>
<dbReference type="Pfam" id="PF05970">
    <property type="entry name" value="PIF1"/>
    <property type="match status" value="1"/>
</dbReference>
<keyword evidence="15" id="KW-1185">Reference proteome</keyword>
<evidence type="ECO:0000256" key="7">
    <source>
        <dbReference type="ARBA" id="ARBA00023204"/>
    </source>
</evidence>
<dbReference type="InterPro" id="IPR002121">
    <property type="entry name" value="HRDC_dom"/>
</dbReference>
<evidence type="ECO:0000256" key="8">
    <source>
        <dbReference type="ARBA" id="ARBA00023235"/>
    </source>
</evidence>
<evidence type="ECO:0000256" key="9">
    <source>
        <dbReference type="RuleBase" id="RU363044"/>
    </source>
</evidence>
<dbReference type="GO" id="GO:0000723">
    <property type="term" value="P:telomere maintenance"/>
    <property type="evidence" value="ECO:0007669"/>
    <property type="project" value="InterPro"/>
</dbReference>
<proteinExistence type="inferred from homology"/>
<evidence type="ECO:0000256" key="3">
    <source>
        <dbReference type="ARBA" id="ARBA00022801"/>
    </source>
</evidence>
<comment type="catalytic activity">
    <reaction evidence="9">
        <text>ATP + H2O = ADP + phosphate + H(+)</text>
        <dbReference type="Rhea" id="RHEA:13065"/>
        <dbReference type="ChEBI" id="CHEBI:15377"/>
        <dbReference type="ChEBI" id="CHEBI:15378"/>
        <dbReference type="ChEBI" id="CHEBI:30616"/>
        <dbReference type="ChEBI" id="CHEBI:43474"/>
        <dbReference type="ChEBI" id="CHEBI:456216"/>
        <dbReference type="EC" id="5.6.2.3"/>
    </reaction>
</comment>
<dbReference type="InterPro" id="IPR051055">
    <property type="entry name" value="PIF1_helicase"/>
</dbReference>
<dbReference type="PANTHER" id="PTHR47642">
    <property type="entry name" value="ATP-DEPENDENT DNA HELICASE"/>
    <property type="match status" value="1"/>
</dbReference>
<keyword evidence="2 9" id="KW-0227">DNA damage</keyword>
<dbReference type="Pfam" id="PF21530">
    <property type="entry name" value="Pif1_2B_dom"/>
    <property type="match status" value="1"/>
</dbReference>
<dbReference type="InterPro" id="IPR000210">
    <property type="entry name" value="BTB/POZ_dom"/>
</dbReference>
<dbReference type="Gene3D" id="1.10.150.80">
    <property type="entry name" value="HRDC domain"/>
    <property type="match status" value="1"/>
</dbReference>
<evidence type="ECO:0000256" key="11">
    <source>
        <dbReference type="SAM" id="MobiDB-lite"/>
    </source>
</evidence>
<dbReference type="PROSITE" id="PS50097">
    <property type="entry name" value="BTB"/>
    <property type="match status" value="1"/>
</dbReference>
<comment type="caution">
    <text evidence="14">The sequence shown here is derived from an EMBL/GenBank/DDBJ whole genome shotgun (WGS) entry which is preliminary data.</text>
</comment>
<accession>A0AAD8Y4E1</accession>
<keyword evidence="6" id="KW-0238">DNA-binding</keyword>
<dbReference type="Proteomes" id="UP001224775">
    <property type="component" value="Unassembled WGS sequence"/>
</dbReference>
<dbReference type="GO" id="GO:0043139">
    <property type="term" value="F:5'-3' DNA helicase activity"/>
    <property type="evidence" value="ECO:0007669"/>
    <property type="project" value="UniProtKB-EC"/>
</dbReference>
<dbReference type="GO" id="GO:0005524">
    <property type="term" value="F:ATP binding"/>
    <property type="evidence" value="ECO:0007669"/>
    <property type="project" value="UniProtKB-KW"/>
</dbReference>
<dbReference type="InterPro" id="IPR049163">
    <property type="entry name" value="Pif1-like_2B_dom"/>
</dbReference>
<dbReference type="SUPFAM" id="SSF49599">
    <property type="entry name" value="TRAF domain-like"/>
    <property type="match status" value="1"/>
</dbReference>
<dbReference type="InterPro" id="IPR044876">
    <property type="entry name" value="HRDC_dom_sf"/>
</dbReference>
<sequence length="1055" mass="116107">MANSHNDDDYGIIEDYAINYDDISSIQEESIEDIVHASSTSTTLLLDEHPSDDDDDNDQSDTLTKMIISKQEQIEQLRTELKQYRINQSQPIKKPAYTIFTNAALDGICELLPTSHEELLEVKGIGKKKLELYGDDILGIVQQQCFNSVLPDRRSSSKSGGGGVEIPKPTPITLQSLTAEQRLAAEKVLDPVTPANVFISGAAGTGKSHVSKYIIQMLLGSGSDDDDGNNSAAIDGNTDDDEEDIQIFKTVPIKRKVAPVAPTGVAAINIGGSTLHSFFGIGLGLTSTNTLSSVMKKVRGNKEAVRRIQETDVLLIDEVSMLSSDLLELLDIVAREIRKVDVAMGGLQIIACGDFFQLPPIVSDRSGMNYGEDVDNYRPFCFDSHIWEELGLHDNTFELSQVQRQESGSKFEVFLNDMVRVGNVPASVLRDFNRKCLISEGHPLPDDGIVPTRIYTHNRDVDSENEARLAELEGELTSFKAIDEWRESMPTGTLASIKKSMKASVSAELPDEVGLKIGAQVMLTRNKDLDSGADRGLVNGSRGVVQDFHSFDKLPVVRFDNGRVERINRVEAVRYNPDGGPGVLIRKQLPLKLGWATTVHKSQGSTLSRAILDISKTFEAGQAYVSLSRVKDIQGLYLERPVSMDNIQSHLKKMKTRPEVHRPINTVTLDVGKSPSSRGETWKTFTILYHSFEQLSTERDHGIFSPNFSCNGTWWHLTVFPCGGGEAPDDNVSIYMFHVSKGNASATFEIEILDLNGVAIRKTDRKKRLFGVKDGENLGNGTLRVKVQMKEEPKTAFVPPNSFANMMKALFLDEASADVCFEVSVPSEEEGSDTAASDDLFHAHRLILDTCAPMLAALCGSSENGEMAIATITDVSPKIFRHLLFHVYGGSVPKDDLNADAKDIIDASNKYSIVNLKLEAEEAYVDSTEITIDNVKDNLLYADAMNLALLKEVAVEFLADNGEELLTSVSFNDLPGHIVKDMLVATTRKKKEAVPETAYDCETHTYCAHGLSLMSVSDLRRKMYEVDYDADGSREAMIEALSKGAPKESISDDED</sequence>
<reference evidence="14" key="1">
    <citation type="submission" date="2023-06" db="EMBL/GenBank/DDBJ databases">
        <title>Survivors Of The Sea: Transcriptome response of Skeletonema marinoi to long-term dormancy.</title>
        <authorList>
            <person name="Pinder M.I.M."/>
            <person name="Kourtchenko O."/>
            <person name="Robertson E.K."/>
            <person name="Larsson T."/>
            <person name="Maumus F."/>
            <person name="Osuna-Cruz C.M."/>
            <person name="Vancaester E."/>
            <person name="Stenow R."/>
            <person name="Vandepoele K."/>
            <person name="Ploug H."/>
            <person name="Bruchert V."/>
            <person name="Godhe A."/>
            <person name="Topel M."/>
        </authorList>
    </citation>
    <scope>NUCLEOTIDE SEQUENCE</scope>
    <source>
        <strain evidence="14">R05AC</strain>
    </source>
</reference>
<comment type="similarity">
    <text evidence="9">Belongs to the helicase family.</text>
</comment>
<dbReference type="GO" id="GO:0016787">
    <property type="term" value="F:hydrolase activity"/>
    <property type="evidence" value="ECO:0007669"/>
    <property type="project" value="UniProtKB-KW"/>
</dbReference>
<evidence type="ECO:0000256" key="5">
    <source>
        <dbReference type="ARBA" id="ARBA00022840"/>
    </source>
</evidence>
<dbReference type="CDD" id="cd18809">
    <property type="entry name" value="SF1_C_RecD"/>
    <property type="match status" value="1"/>
</dbReference>
<dbReference type="Gene3D" id="3.30.710.10">
    <property type="entry name" value="Potassium Channel Kv1.1, Chain A"/>
    <property type="match status" value="1"/>
</dbReference>
<name>A0AAD8Y4E1_9STRA</name>
<evidence type="ECO:0000256" key="2">
    <source>
        <dbReference type="ARBA" id="ARBA00022763"/>
    </source>
</evidence>
<dbReference type="SUPFAM" id="SSF47819">
    <property type="entry name" value="HRDC-like"/>
    <property type="match status" value="1"/>
</dbReference>
<dbReference type="Gene3D" id="2.60.210.10">
    <property type="entry name" value="Apoptosis, Tumor Necrosis Factor Receptor Associated Protein 2, Chain A"/>
    <property type="match status" value="1"/>
</dbReference>
<dbReference type="InterPro" id="IPR010997">
    <property type="entry name" value="HRDC-like_sf"/>
</dbReference>
<dbReference type="SMART" id="SM00382">
    <property type="entry name" value="AAA"/>
    <property type="match status" value="1"/>
</dbReference>
<keyword evidence="8" id="KW-0413">Isomerase</keyword>
<gene>
    <name evidence="14" type="ORF">QTG54_009805</name>
</gene>
<dbReference type="SUPFAM" id="SSF54695">
    <property type="entry name" value="POZ domain"/>
    <property type="match status" value="1"/>
</dbReference>
<dbReference type="Pfam" id="PF00570">
    <property type="entry name" value="HRDC"/>
    <property type="match status" value="1"/>
</dbReference>
<dbReference type="InterPro" id="IPR003593">
    <property type="entry name" value="AAA+_ATPase"/>
</dbReference>
<keyword evidence="4 9" id="KW-0347">Helicase</keyword>
<dbReference type="PANTHER" id="PTHR47642:SF5">
    <property type="entry name" value="ATP-DEPENDENT DNA HELICASE"/>
    <property type="match status" value="1"/>
</dbReference>
<dbReference type="GO" id="GO:0006281">
    <property type="term" value="P:DNA repair"/>
    <property type="evidence" value="ECO:0007669"/>
    <property type="project" value="UniProtKB-KW"/>
</dbReference>